<evidence type="ECO:0000313" key="2">
    <source>
        <dbReference type="EMBL" id="KDO25141.1"/>
    </source>
</evidence>
<evidence type="ECO:0000313" key="3">
    <source>
        <dbReference type="Proteomes" id="UP000030745"/>
    </source>
</evidence>
<dbReference type="AlphaFoldDB" id="A0A067CF28"/>
<dbReference type="EMBL" id="KK583235">
    <property type="protein sequence ID" value="KDO25141.1"/>
    <property type="molecule type" value="Genomic_DNA"/>
</dbReference>
<accession>A0A067CF28</accession>
<name>A0A067CF28_SAPPC</name>
<feature type="non-terminal residue" evidence="2">
    <location>
        <position position="1"/>
    </location>
</feature>
<proteinExistence type="predicted"/>
<evidence type="ECO:0000256" key="1">
    <source>
        <dbReference type="SAM" id="MobiDB-lite"/>
    </source>
</evidence>
<dbReference type="KEGG" id="spar:SPRG_20751"/>
<gene>
    <name evidence="2" type="ORF">SPRG_20751</name>
</gene>
<feature type="region of interest" description="Disordered" evidence="1">
    <location>
        <begin position="110"/>
        <end position="134"/>
    </location>
</feature>
<keyword evidence="3" id="KW-1185">Reference proteome</keyword>
<dbReference type="Proteomes" id="UP000030745">
    <property type="component" value="Unassembled WGS sequence"/>
</dbReference>
<dbReference type="RefSeq" id="XP_012204237.1">
    <property type="nucleotide sequence ID" value="XM_012348847.1"/>
</dbReference>
<dbReference type="VEuPathDB" id="FungiDB:SPRG_20751"/>
<protein>
    <submittedName>
        <fullName evidence="2">Uncharacterized protein</fullName>
    </submittedName>
</protein>
<sequence>VSLDALLLLAGKARCDLIDRGARAPGQAHARHERGDLGRRRRRLQRLAACSRALCGVEDRRWRHVRRCVRRLGPRAARVSIRSRRIGDVAAVDVVTHLSRHALELAFRGRRAARSRDGARPRTSPAVPSTPQRLLADPAPEFAAPCAPFGTRESPDPCRDAYTVPLVRPSAGRCQYEQRRPSAPERRRQGALCVGCAIRQCARGAAGRRGAPLDAEVRNGRIDTQSCTRDCRGRRLVATRQEVPKPPRQLRGAAAALCSRRHL</sequence>
<organism evidence="2 3">
    <name type="scientific">Saprolegnia parasitica (strain CBS 223.65)</name>
    <dbReference type="NCBI Taxonomy" id="695850"/>
    <lineage>
        <taxon>Eukaryota</taxon>
        <taxon>Sar</taxon>
        <taxon>Stramenopiles</taxon>
        <taxon>Oomycota</taxon>
        <taxon>Saprolegniomycetes</taxon>
        <taxon>Saprolegniales</taxon>
        <taxon>Saprolegniaceae</taxon>
        <taxon>Saprolegnia</taxon>
    </lineage>
</organism>
<dbReference type="GeneID" id="24141793"/>
<reference evidence="2 3" key="1">
    <citation type="journal article" date="2013" name="PLoS Genet.">
        <title>Distinctive expansion of potential virulence genes in the genome of the oomycete fish pathogen Saprolegnia parasitica.</title>
        <authorList>
            <person name="Jiang R.H."/>
            <person name="de Bruijn I."/>
            <person name="Haas B.J."/>
            <person name="Belmonte R."/>
            <person name="Lobach L."/>
            <person name="Christie J."/>
            <person name="van den Ackerveken G."/>
            <person name="Bottin A."/>
            <person name="Bulone V."/>
            <person name="Diaz-Moreno S.M."/>
            <person name="Dumas B."/>
            <person name="Fan L."/>
            <person name="Gaulin E."/>
            <person name="Govers F."/>
            <person name="Grenville-Briggs L.J."/>
            <person name="Horner N.R."/>
            <person name="Levin J.Z."/>
            <person name="Mammella M."/>
            <person name="Meijer H.J."/>
            <person name="Morris P."/>
            <person name="Nusbaum C."/>
            <person name="Oome S."/>
            <person name="Phillips A.J."/>
            <person name="van Rooyen D."/>
            <person name="Rzeszutek E."/>
            <person name="Saraiva M."/>
            <person name="Secombes C.J."/>
            <person name="Seidl M.F."/>
            <person name="Snel B."/>
            <person name="Stassen J.H."/>
            <person name="Sykes S."/>
            <person name="Tripathy S."/>
            <person name="van den Berg H."/>
            <person name="Vega-Arreguin J.C."/>
            <person name="Wawra S."/>
            <person name="Young S.K."/>
            <person name="Zeng Q."/>
            <person name="Dieguez-Uribeondo J."/>
            <person name="Russ C."/>
            <person name="Tyler B.M."/>
            <person name="van West P."/>
        </authorList>
    </citation>
    <scope>NUCLEOTIDE SEQUENCE [LARGE SCALE GENOMIC DNA]</scope>
    <source>
        <strain evidence="2 3">CBS 223.65</strain>
    </source>
</reference>